<dbReference type="GO" id="GO:0002181">
    <property type="term" value="P:cytoplasmic translation"/>
    <property type="evidence" value="ECO:0007669"/>
    <property type="project" value="TreeGrafter"/>
</dbReference>
<dbReference type="InterPro" id="IPR023442">
    <property type="entry name" value="Ribosomal_eL24_CS"/>
</dbReference>
<dbReference type="GO" id="GO:0003735">
    <property type="term" value="F:structural constituent of ribosome"/>
    <property type="evidence" value="ECO:0007669"/>
    <property type="project" value="InterPro"/>
</dbReference>
<dbReference type="InterPro" id="IPR038630">
    <property type="entry name" value="L24e/L24_sf"/>
</dbReference>
<feature type="compositionally biased region" description="Acidic residues" evidence="6">
    <location>
        <begin position="332"/>
        <end position="341"/>
    </location>
</feature>
<dbReference type="GO" id="GO:0003729">
    <property type="term" value="F:mRNA binding"/>
    <property type="evidence" value="ECO:0007669"/>
    <property type="project" value="TreeGrafter"/>
</dbReference>
<feature type="region of interest" description="Disordered" evidence="6">
    <location>
        <begin position="1"/>
        <end position="42"/>
    </location>
</feature>
<dbReference type="SUPFAM" id="SSF57716">
    <property type="entry name" value="Glucocorticoid receptor-like (DNA-binding domain)"/>
    <property type="match status" value="1"/>
</dbReference>
<evidence type="ECO:0000256" key="5">
    <source>
        <dbReference type="ARBA" id="ARBA00041213"/>
    </source>
</evidence>
<feature type="compositionally biased region" description="Basic residues" evidence="6">
    <location>
        <begin position="301"/>
        <end position="311"/>
    </location>
</feature>
<dbReference type="WBParaSite" id="GPLIN_000525400">
    <property type="protein sequence ID" value="GPLIN_000525400"/>
    <property type="gene ID" value="GPLIN_000525400"/>
</dbReference>
<dbReference type="SMART" id="SM00298">
    <property type="entry name" value="CHROMO"/>
    <property type="match status" value="2"/>
</dbReference>
<dbReference type="InterPro" id="IPR023780">
    <property type="entry name" value="Chromo_domain"/>
</dbReference>
<comment type="similarity">
    <text evidence="1">Belongs to the eukaryotic ribosomal protein eL24 family.</text>
</comment>
<protein>
    <recommendedName>
        <fullName evidence="4">Large ribosomal subunit protein eL24</fullName>
    </recommendedName>
    <alternativeName>
        <fullName evidence="5">60S ribosomal protein L24</fullName>
    </alternativeName>
</protein>
<dbReference type="Gene3D" id="6.10.250.1270">
    <property type="match status" value="1"/>
</dbReference>
<dbReference type="AlphaFoldDB" id="A0A183BXB5"/>
<feature type="region of interest" description="Disordered" evidence="6">
    <location>
        <begin position="544"/>
        <end position="597"/>
    </location>
</feature>
<keyword evidence="8" id="KW-1185">Reference proteome</keyword>
<dbReference type="CDD" id="cd00024">
    <property type="entry name" value="CD_CSD"/>
    <property type="match status" value="1"/>
</dbReference>
<dbReference type="PANTHER" id="PTHR10792">
    <property type="entry name" value="60S RIBOSOMAL PROTEIN L24"/>
    <property type="match status" value="1"/>
</dbReference>
<feature type="compositionally biased region" description="Basic and acidic residues" evidence="6">
    <location>
        <begin position="260"/>
        <end position="274"/>
    </location>
</feature>
<reference evidence="8" key="1">
    <citation type="submission" date="2014-05" db="EMBL/GenBank/DDBJ databases">
        <title>The genome and life-stage specific transcriptomes of Globodera pallida elucidate key aspects of plant parasitism by a cyst nematode.</title>
        <authorList>
            <person name="Cotton J.A."/>
            <person name="Lilley C.J."/>
            <person name="Jones L.M."/>
            <person name="Kikuchi T."/>
            <person name="Reid A.J."/>
            <person name="Thorpe P."/>
            <person name="Tsai I.J."/>
            <person name="Beasley H."/>
            <person name="Blok V."/>
            <person name="Cock P.J.A."/>
            <person name="Van den Akker S.E."/>
            <person name="Holroyd N."/>
            <person name="Hunt M."/>
            <person name="Mantelin S."/>
            <person name="Naghra H."/>
            <person name="Pain A."/>
            <person name="Palomares-Rius J.E."/>
            <person name="Zarowiecki M."/>
            <person name="Berriman M."/>
            <person name="Jones J.T."/>
            <person name="Urwin P.E."/>
        </authorList>
    </citation>
    <scope>NUCLEOTIDE SEQUENCE [LARGE SCALE GENOMIC DNA]</scope>
    <source>
        <strain evidence="8">Lindley</strain>
    </source>
</reference>
<feature type="compositionally biased region" description="Acidic residues" evidence="6">
    <location>
        <begin position="570"/>
        <end position="597"/>
    </location>
</feature>
<dbReference type="InterPro" id="IPR000953">
    <property type="entry name" value="Chromo/chromo_shadow_dom"/>
</dbReference>
<evidence type="ECO:0000256" key="4">
    <source>
        <dbReference type="ARBA" id="ARBA00040612"/>
    </source>
</evidence>
<dbReference type="Pfam" id="PF00385">
    <property type="entry name" value="Chromo"/>
    <property type="match status" value="1"/>
</dbReference>
<keyword evidence="3" id="KW-0687">Ribonucleoprotein</keyword>
<feature type="region of interest" description="Disordered" evidence="6">
    <location>
        <begin position="124"/>
        <end position="364"/>
    </location>
</feature>
<evidence type="ECO:0000256" key="2">
    <source>
        <dbReference type="ARBA" id="ARBA00022980"/>
    </source>
</evidence>
<dbReference type="GO" id="GO:0022625">
    <property type="term" value="C:cytosolic large ribosomal subunit"/>
    <property type="evidence" value="ECO:0007669"/>
    <property type="project" value="TreeGrafter"/>
</dbReference>
<dbReference type="PANTHER" id="PTHR10792:SF1">
    <property type="entry name" value="RIBOSOMAL PROTEIN L24"/>
    <property type="match status" value="1"/>
</dbReference>
<feature type="compositionally biased region" description="Basic and acidic residues" evidence="6">
    <location>
        <begin position="152"/>
        <end position="164"/>
    </location>
</feature>
<dbReference type="InterPro" id="IPR000988">
    <property type="entry name" value="Ribosomal_eL24-rel_N"/>
</dbReference>
<feature type="compositionally biased region" description="Low complexity" evidence="6">
    <location>
        <begin position="745"/>
        <end position="759"/>
    </location>
</feature>
<dbReference type="SUPFAM" id="SSF54160">
    <property type="entry name" value="Chromo domain-like"/>
    <property type="match status" value="1"/>
</dbReference>
<accession>A0A183BXB5</accession>
<proteinExistence type="inferred from homology"/>
<organism evidence="8 9">
    <name type="scientific">Globodera pallida</name>
    <name type="common">Potato cyst nematode worm</name>
    <name type="synonym">Heterodera pallida</name>
    <dbReference type="NCBI Taxonomy" id="36090"/>
    <lineage>
        <taxon>Eukaryota</taxon>
        <taxon>Metazoa</taxon>
        <taxon>Ecdysozoa</taxon>
        <taxon>Nematoda</taxon>
        <taxon>Chromadorea</taxon>
        <taxon>Rhabditida</taxon>
        <taxon>Tylenchina</taxon>
        <taxon>Tylenchomorpha</taxon>
        <taxon>Tylenchoidea</taxon>
        <taxon>Heteroderidae</taxon>
        <taxon>Heteroderinae</taxon>
        <taxon>Globodera</taxon>
    </lineage>
</organism>
<feature type="domain" description="Chromo" evidence="7">
    <location>
        <begin position="42"/>
        <end position="90"/>
    </location>
</feature>
<dbReference type="Gene3D" id="2.40.50.40">
    <property type="match status" value="1"/>
</dbReference>
<dbReference type="Gene3D" id="2.30.170.20">
    <property type="entry name" value="Ribosomal protein L24e"/>
    <property type="match status" value="1"/>
</dbReference>
<evidence type="ECO:0000313" key="9">
    <source>
        <dbReference type="WBParaSite" id="GPLIN_000525400"/>
    </source>
</evidence>
<dbReference type="InterPro" id="IPR016197">
    <property type="entry name" value="Chromo-like_dom_sf"/>
</dbReference>
<feature type="region of interest" description="Disordered" evidence="6">
    <location>
        <begin position="705"/>
        <end position="765"/>
    </location>
</feature>
<evidence type="ECO:0000259" key="7">
    <source>
        <dbReference type="PROSITE" id="PS50013"/>
    </source>
</evidence>
<dbReference type="InterPro" id="IPR056366">
    <property type="entry name" value="Ribosomal_eL24"/>
</dbReference>
<dbReference type="PROSITE" id="PS50013">
    <property type="entry name" value="CHROMO_2"/>
    <property type="match status" value="1"/>
</dbReference>
<evidence type="ECO:0000313" key="8">
    <source>
        <dbReference type="Proteomes" id="UP000050741"/>
    </source>
</evidence>
<dbReference type="CDD" id="cd00472">
    <property type="entry name" value="Ribosomal_L24e_L24"/>
    <property type="match status" value="1"/>
</dbReference>
<keyword evidence="2" id="KW-0689">Ribosomal protein</keyword>
<evidence type="ECO:0000256" key="6">
    <source>
        <dbReference type="SAM" id="MobiDB-lite"/>
    </source>
</evidence>
<dbReference type="PROSITE" id="PS01073">
    <property type="entry name" value="RIBOSOMAL_L24E"/>
    <property type="match status" value="1"/>
</dbReference>
<feature type="compositionally biased region" description="Low complexity" evidence="6">
    <location>
        <begin position="550"/>
        <end position="564"/>
    </location>
</feature>
<sequence length="765" mass="87796">MRKSKRVIDSDDDKTPPRCDDPDIFDPEASGPESEPLSEDEYEVEKILRHDYRTAERKHYYFVHWKGWSDDHDSWVPEEDMGCLDLIKAYKAQIAKQNILADDDGDDFIEKDVVKCGVGDDKERKRRKKLKLKERSPSPSTSTKSKKSKHVRSTDKKSGTEKRQRSVKALAELWEKRREKRERDKERVQTPTTPAAAVVMMKQTSEPELVLDKQAEEGGRTSTMSSEGELRLELSDEDDDDAGVEHQKHLEILYANEAAPLEKDEQQCVEHLEETNQIQSAEHQAQKHQKTDMDTQQQKQQNKKMERKRKHSPEEECVVAVDEERSGRQSVEDDQEREDEQQQLHNRQHQHMDVKRGPAPKRGKRTGAAVLKRGAKDAVTVQSTFAKGAVSKEVWRAYLGTEWIDIDATEMEEEDDPQYEPMMPLNPDKPEEVNCWVKEPMDSEDNGLTRGWEVESVIGVSSKAADGTRQCFVKFVGFKSPQQIPMAVVQEKALKPFLQWCSWQNSMDNLDKCGAYWVDLLKQPPSWMCRHALAAFTAWKASRNNATGTPDGDGQQQPKQQWKWAPRPEEEVEDEEDDNDDEDGESEGDVGILEYDDDDAEDEDCAMKLETCVYSGYKIHPGHGKRVVRADGKIQIYLSKKCQRGAALKRNPRDVPWTVLYRRKHKKGVHAEEGTQRKRVKRTVQIASRPIADLTVEALLAQRNQKPEFRKQQRESAIKAAKESARIKKEETKKKHQKLDKKAAPQKSKASKQVKAPKQMVGGKR</sequence>
<evidence type="ECO:0000256" key="3">
    <source>
        <dbReference type="ARBA" id="ARBA00023274"/>
    </source>
</evidence>
<dbReference type="Pfam" id="PF01246">
    <property type="entry name" value="Ribosomal_L24e"/>
    <property type="match status" value="1"/>
</dbReference>
<feature type="compositionally biased region" description="Basic and acidic residues" evidence="6">
    <location>
        <begin position="322"/>
        <end position="331"/>
    </location>
</feature>
<evidence type="ECO:0000256" key="1">
    <source>
        <dbReference type="ARBA" id="ARBA00005647"/>
    </source>
</evidence>
<feature type="compositionally biased region" description="Basic and acidic residues" evidence="6">
    <location>
        <begin position="210"/>
        <end position="219"/>
    </location>
</feature>
<feature type="compositionally biased region" description="Basic and acidic residues" evidence="6">
    <location>
        <begin position="173"/>
        <end position="188"/>
    </location>
</feature>
<feature type="compositionally biased region" description="Basic and acidic residues" evidence="6">
    <location>
        <begin position="705"/>
        <end position="733"/>
    </location>
</feature>
<dbReference type="Proteomes" id="UP000050741">
    <property type="component" value="Unassembled WGS sequence"/>
</dbReference>
<name>A0A183BXB5_GLOPA</name>
<reference evidence="9" key="2">
    <citation type="submission" date="2016-06" db="UniProtKB">
        <authorList>
            <consortium name="WormBaseParasite"/>
        </authorList>
    </citation>
    <scope>IDENTIFICATION</scope>
</reference>
<feature type="compositionally biased region" description="Basic and acidic residues" evidence="6">
    <location>
        <begin position="1"/>
        <end position="21"/>
    </location>
</feature>